<dbReference type="Proteomes" id="UP000236291">
    <property type="component" value="Unassembled WGS sequence"/>
</dbReference>
<organism evidence="1 2">
    <name type="scientific">Trifolium pratense</name>
    <name type="common">Red clover</name>
    <dbReference type="NCBI Taxonomy" id="57577"/>
    <lineage>
        <taxon>Eukaryota</taxon>
        <taxon>Viridiplantae</taxon>
        <taxon>Streptophyta</taxon>
        <taxon>Embryophyta</taxon>
        <taxon>Tracheophyta</taxon>
        <taxon>Spermatophyta</taxon>
        <taxon>Magnoliopsida</taxon>
        <taxon>eudicotyledons</taxon>
        <taxon>Gunneridae</taxon>
        <taxon>Pentapetalae</taxon>
        <taxon>rosids</taxon>
        <taxon>fabids</taxon>
        <taxon>Fabales</taxon>
        <taxon>Fabaceae</taxon>
        <taxon>Papilionoideae</taxon>
        <taxon>50 kb inversion clade</taxon>
        <taxon>NPAAA clade</taxon>
        <taxon>Hologalegina</taxon>
        <taxon>IRL clade</taxon>
        <taxon>Trifolieae</taxon>
        <taxon>Trifolium</taxon>
    </lineage>
</organism>
<feature type="non-terminal residue" evidence="1">
    <location>
        <position position="1"/>
    </location>
</feature>
<reference evidence="1 2" key="2">
    <citation type="journal article" date="2017" name="Front. Plant Sci.">
        <title>Gene Classification and Mining of Molecular Markers Useful in Red Clover (Trifolium pratense) Breeding.</title>
        <authorList>
            <person name="Istvanek J."/>
            <person name="Dluhosova J."/>
            <person name="Dluhos P."/>
            <person name="Patkova L."/>
            <person name="Nedelnik J."/>
            <person name="Repkova J."/>
        </authorList>
    </citation>
    <scope>NUCLEOTIDE SEQUENCE [LARGE SCALE GENOMIC DNA]</scope>
    <source>
        <strain evidence="2">cv. Tatra</strain>
        <tissue evidence="1">Young leaves</tissue>
    </source>
</reference>
<comment type="caution">
    <text evidence="1">The sequence shown here is derived from an EMBL/GenBank/DDBJ whole genome shotgun (WGS) entry which is preliminary data.</text>
</comment>
<evidence type="ECO:0000313" key="2">
    <source>
        <dbReference type="Proteomes" id="UP000236291"/>
    </source>
</evidence>
<gene>
    <name evidence="1" type="ORF">L195_g050897</name>
</gene>
<protein>
    <recommendedName>
        <fullName evidence="3">Reverse transcriptase zinc-binding domain-containing protein</fullName>
    </recommendedName>
</protein>
<accession>A0A2K3JWJ0</accession>
<proteinExistence type="predicted"/>
<evidence type="ECO:0000313" key="1">
    <source>
        <dbReference type="EMBL" id="PNX58407.1"/>
    </source>
</evidence>
<dbReference type="EMBL" id="ASHM01078547">
    <property type="protein sequence ID" value="PNX58407.1"/>
    <property type="molecule type" value="Genomic_DNA"/>
</dbReference>
<sequence>AESLVAIRKLWKNDLPSKVGVFGWRLLLEKLPTRVALAHRGDRPYSLYAIWSCSERSKGNEISSFNLVGNYVVFLANEK</sequence>
<evidence type="ECO:0008006" key="3">
    <source>
        <dbReference type="Google" id="ProtNLM"/>
    </source>
</evidence>
<dbReference type="AlphaFoldDB" id="A0A2K3JWJ0"/>
<name>A0A2K3JWJ0_TRIPR</name>
<reference evidence="1 2" key="1">
    <citation type="journal article" date="2014" name="Am. J. Bot.">
        <title>Genome assembly and annotation for red clover (Trifolium pratense; Fabaceae).</title>
        <authorList>
            <person name="Istvanek J."/>
            <person name="Jaros M."/>
            <person name="Krenek A."/>
            <person name="Repkova J."/>
        </authorList>
    </citation>
    <scope>NUCLEOTIDE SEQUENCE [LARGE SCALE GENOMIC DNA]</scope>
    <source>
        <strain evidence="2">cv. Tatra</strain>
        <tissue evidence="1">Young leaves</tissue>
    </source>
</reference>